<proteinExistence type="predicted"/>
<feature type="domain" description="GP-PDE" evidence="1">
    <location>
        <begin position="5"/>
        <end position="241"/>
    </location>
</feature>
<evidence type="ECO:0000259" key="1">
    <source>
        <dbReference type="PROSITE" id="PS51704"/>
    </source>
</evidence>
<dbReference type="InterPro" id="IPR017946">
    <property type="entry name" value="PLC-like_Pdiesterase_TIM-brl"/>
</dbReference>
<dbReference type="EMBL" id="JAGGKT010000001">
    <property type="protein sequence ID" value="MBP1930575.1"/>
    <property type="molecule type" value="Genomic_DNA"/>
</dbReference>
<dbReference type="PANTHER" id="PTHR46211">
    <property type="entry name" value="GLYCEROPHOSPHORYL DIESTER PHOSPHODIESTERASE"/>
    <property type="match status" value="1"/>
</dbReference>
<keyword evidence="3" id="KW-1185">Reference proteome</keyword>
<evidence type="ECO:0000313" key="2">
    <source>
        <dbReference type="EMBL" id="MBP1930575.1"/>
    </source>
</evidence>
<dbReference type="Gene3D" id="3.20.20.190">
    <property type="entry name" value="Phosphatidylinositol (PI) phosphodiesterase"/>
    <property type="match status" value="1"/>
</dbReference>
<name>A0ABS4GJY3_9BACL</name>
<dbReference type="Proteomes" id="UP001519343">
    <property type="component" value="Unassembled WGS sequence"/>
</dbReference>
<keyword evidence="2" id="KW-0378">Hydrolase</keyword>
<dbReference type="Pfam" id="PF03009">
    <property type="entry name" value="GDPD"/>
    <property type="match status" value="1"/>
</dbReference>
<protein>
    <submittedName>
        <fullName evidence="2">Glycerophosphoryl diester phosphodiesterase</fullName>
        <ecNumber evidence="2">3.1.4.46</ecNumber>
    </submittedName>
</protein>
<gene>
    <name evidence="2" type="ORF">J2Z37_000562</name>
</gene>
<dbReference type="InterPro" id="IPR030395">
    <property type="entry name" value="GP_PDE_dom"/>
</dbReference>
<dbReference type="PROSITE" id="PS51704">
    <property type="entry name" value="GP_PDE"/>
    <property type="match status" value="1"/>
</dbReference>
<dbReference type="PANTHER" id="PTHR46211:SF1">
    <property type="entry name" value="GLYCEROPHOSPHODIESTER PHOSPHODIESTERASE, CYTOPLASMIC"/>
    <property type="match status" value="1"/>
</dbReference>
<accession>A0ABS4GJY3</accession>
<evidence type="ECO:0000313" key="3">
    <source>
        <dbReference type="Proteomes" id="UP001519343"/>
    </source>
</evidence>
<dbReference type="EC" id="3.1.4.46" evidence="2"/>
<comment type="caution">
    <text evidence="2">The sequence shown here is derived from an EMBL/GenBank/DDBJ whole genome shotgun (WGS) entry which is preliminary data.</text>
</comment>
<dbReference type="GO" id="GO:0008889">
    <property type="term" value="F:glycerophosphodiester phosphodiesterase activity"/>
    <property type="evidence" value="ECO:0007669"/>
    <property type="project" value="UniProtKB-EC"/>
</dbReference>
<dbReference type="SUPFAM" id="SSF51695">
    <property type="entry name" value="PLC-like phosphodiesterases"/>
    <property type="match status" value="1"/>
</dbReference>
<dbReference type="RefSeq" id="WP_209808644.1">
    <property type="nucleotide sequence ID" value="NZ_JAGGKT010000001.1"/>
</dbReference>
<sequence length="244" mass="28220">MKRDFLIFAHRGAAHRYPENTFPAFKEALRLGASGLELDVQLTKDGYPVVIHDFRVNRTTNGRGLVKNYTLKEIKALSAGSWFHPRFAHLKIPTLEEVLIKAKELPILLNIELKNLLIKNENLESEVIRLVCKYGMEKQIYLSTFNPESISRIRHLNPNIQTSFLYFGILEEPWKMAYELGAACIQPPIISLTRDLVRASRERGLLVFPYHVNQWREIQRSLELGVDGVITMYPERVGKFCRIE</sequence>
<organism evidence="2 3">
    <name type="scientific">Ammoniphilus resinae</name>
    <dbReference type="NCBI Taxonomy" id="861532"/>
    <lineage>
        <taxon>Bacteria</taxon>
        <taxon>Bacillati</taxon>
        <taxon>Bacillota</taxon>
        <taxon>Bacilli</taxon>
        <taxon>Bacillales</taxon>
        <taxon>Paenibacillaceae</taxon>
        <taxon>Aneurinibacillus group</taxon>
        <taxon>Ammoniphilus</taxon>
    </lineage>
</organism>
<dbReference type="CDD" id="cd08563">
    <property type="entry name" value="GDPD_TtGDE_like"/>
    <property type="match status" value="1"/>
</dbReference>
<reference evidence="2 3" key="1">
    <citation type="submission" date="2021-03" db="EMBL/GenBank/DDBJ databases">
        <title>Genomic Encyclopedia of Type Strains, Phase IV (KMG-IV): sequencing the most valuable type-strain genomes for metagenomic binning, comparative biology and taxonomic classification.</title>
        <authorList>
            <person name="Goeker M."/>
        </authorList>
    </citation>
    <scope>NUCLEOTIDE SEQUENCE [LARGE SCALE GENOMIC DNA]</scope>
    <source>
        <strain evidence="2 3">DSM 24738</strain>
    </source>
</reference>